<organism evidence="7 8">
    <name type="scientific">Eptatretus burgeri</name>
    <name type="common">Inshore hagfish</name>
    <dbReference type="NCBI Taxonomy" id="7764"/>
    <lineage>
        <taxon>Eukaryota</taxon>
        <taxon>Metazoa</taxon>
        <taxon>Chordata</taxon>
        <taxon>Craniata</taxon>
        <taxon>Vertebrata</taxon>
        <taxon>Cyclostomata</taxon>
        <taxon>Myxini</taxon>
        <taxon>Myxiniformes</taxon>
        <taxon>Myxinidae</taxon>
        <taxon>Eptatretinae</taxon>
        <taxon>Eptatretus</taxon>
    </lineage>
</organism>
<dbReference type="SMART" id="SM00248">
    <property type="entry name" value="ANK"/>
    <property type="match status" value="2"/>
</dbReference>
<dbReference type="AlphaFoldDB" id="A0A8C4ND21"/>
<evidence type="ECO:0000256" key="1">
    <source>
        <dbReference type="ARBA" id="ARBA00022737"/>
    </source>
</evidence>
<keyword evidence="1" id="KW-0677">Repeat</keyword>
<dbReference type="InterPro" id="IPR058889">
    <property type="entry name" value="WHD_SOWAHA-C"/>
</dbReference>
<dbReference type="InterPro" id="IPR036770">
    <property type="entry name" value="Ankyrin_rpt-contain_sf"/>
</dbReference>
<dbReference type="Gene3D" id="1.25.40.20">
    <property type="entry name" value="Ankyrin repeat-containing domain"/>
    <property type="match status" value="1"/>
</dbReference>
<proteinExistence type="inferred from homology"/>
<dbReference type="SUPFAM" id="SSF48403">
    <property type="entry name" value="Ankyrin repeat"/>
    <property type="match status" value="1"/>
</dbReference>
<dbReference type="Ensembl" id="ENSEBUT00000006367.1">
    <property type="protein sequence ID" value="ENSEBUP00000005920.1"/>
    <property type="gene ID" value="ENSEBUG00000003956.1"/>
</dbReference>
<evidence type="ECO:0000256" key="2">
    <source>
        <dbReference type="ARBA" id="ARBA00023043"/>
    </source>
</evidence>
<dbReference type="OMA" id="MATECSQ"/>
<dbReference type="PANTHER" id="PTHR14491:SF7">
    <property type="entry name" value="SOSONDOWAH, ISOFORM G"/>
    <property type="match status" value="1"/>
</dbReference>
<keyword evidence="2 4" id="KW-0040">ANK repeat</keyword>
<evidence type="ECO:0000259" key="6">
    <source>
        <dbReference type="Pfam" id="PF25877"/>
    </source>
</evidence>
<dbReference type="PROSITE" id="PS50297">
    <property type="entry name" value="ANK_REP_REGION"/>
    <property type="match status" value="2"/>
</dbReference>
<dbReference type="PROSITE" id="PS50088">
    <property type="entry name" value="ANK_REPEAT"/>
    <property type="match status" value="2"/>
</dbReference>
<feature type="region of interest" description="Disordered" evidence="5">
    <location>
        <begin position="217"/>
        <end position="240"/>
    </location>
</feature>
<dbReference type="InterPro" id="IPR002110">
    <property type="entry name" value="Ankyrin_rpt"/>
</dbReference>
<evidence type="ECO:0000256" key="5">
    <source>
        <dbReference type="SAM" id="MobiDB-lite"/>
    </source>
</evidence>
<evidence type="ECO:0000256" key="4">
    <source>
        <dbReference type="PROSITE-ProRule" id="PRU00023"/>
    </source>
</evidence>
<dbReference type="PANTHER" id="PTHR14491">
    <property type="entry name" value="SOSONDOWAH, ISOFORM G"/>
    <property type="match status" value="1"/>
</dbReference>
<protein>
    <recommendedName>
        <fullName evidence="6">SOWAHA-C winged helix-turn-helix domain-containing protein</fullName>
    </recommendedName>
</protein>
<dbReference type="GeneTree" id="ENSGT00950000183003"/>
<feature type="domain" description="SOWAHA-C winged helix-turn-helix" evidence="6">
    <location>
        <begin position="29"/>
        <end position="103"/>
    </location>
</feature>
<dbReference type="Pfam" id="PF25877">
    <property type="entry name" value="WHD_SOWAH"/>
    <property type="match status" value="1"/>
</dbReference>
<feature type="repeat" description="ANK" evidence="4">
    <location>
        <begin position="320"/>
        <end position="341"/>
    </location>
</feature>
<accession>A0A8C4ND21</accession>
<evidence type="ECO:0000313" key="8">
    <source>
        <dbReference type="Proteomes" id="UP000694388"/>
    </source>
</evidence>
<dbReference type="Proteomes" id="UP000694388">
    <property type="component" value="Unplaced"/>
</dbReference>
<evidence type="ECO:0000313" key="7">
    <source>
        <dbReference type="Ensembl" id="ENSEBUP00000005920.1"/>
    </source>
</evidence>
<evidence type="ECO:0000256" key="3">
    <source>
        <dbReference type="ARBA" id="ARBA00038122"/>
    </source>
</evidence>
<sequence length="422" mass="46246">MHATRRPRPALSSTPNAGTPFLNHLWQVKFLLEKGGRSSNTELLARYSSFLNDPQNKSAAREAFKGFVNALGLVNTEDGVKYIMLKKKFRHLLEDHGAPASQERATDLQDSRENVRLPIPALQTQEEKPGGSSSVSKREQVTEAMVGSPVSPVPHCTNIGNKCGLDPGSHQDLSKRDSSKASESSEVGAEPNTFEPSNGVTSVESINAVGNLTKSDIDRTSVTQSSDDDVSSNHSGPRLALDPTEHEWMIRAAEGNWEALRTMLLSDPGLALRRDPLTGLTALHWAAKHGSADIIPLLLAAAEKTGHRHENGGVNMRSAGGYTPLHLAAMHESLDVAKMLVGAYEANVKSRDYGGFRPWQYLQATARWDMKDLLGAPEIEDDEDMWLDNQRQPQSWRSRLSKAQLGGFRLHSQSAENEATYV</sequence>
<feature type="repeat" description="ANK" evidence="4">
    <location>
        <begin position="278"/>
        <end position="310"/>
    </location>
</feature>
<name>A0A8C4ND21_EPTBU</name>
<reference evidence="7" key="1">
    <citation type="submission" date="2025-08" db="UniProtKB">
        <authorList>
            <consortium name="Ensembl"/>
        </authorList>
    </citation>
    <scope>IDENTIFICATION</scope>
</reference>
<keyword evidence="8" id="KW-1185">Reference proteome</keyword>
<feature type="region of interest" description="Disordered" evidence="5">
    <location>
        <begin position="118"/>
        <end position="201"/>
    </location>
</feature>
<comment type="similarity">
    <text evidence="3">Belongs to the SOWAH family.</text>
</comment>
<dbReference type="Pfam" id="PF12796">
    <property type="entry name" value="Ank_2"/>
    <property type="match status" value="1"/>
</dbReference>
<reference evidence="7" key="2">
    <citation type="submission" date="2025-09" db="UniProtKB">
        <authorList>
            <consortium name="Ensembl"/>
        </authorList>
    </citation>
    <scope>IDENTIFICATION</scope>
</reference>